<organism evidence="2 3">
    <name type="scientific">Erythroxylum novogranatense</name>
    <dbReference type="NCBI Taxonomy" id="1862640"/>
    <lineage>
        <taxon>Eukaryota</taxon>
        <taxon>Viridiplantae</taxon>
        <taxon>Streptophyta</taxon>
        <taxon>Embryophyta</taxon>
        <taxon>Tracheophyta</taxon>
        <taxon>Spermatophyta</taxon>
        <taxon>Magnoliopsida</taxon>
        <taxon>eudicotyledons</taxon>
        <taxon>Gunneridae</taxon>
        <taxon>Pentapetalae</taxon>
        <taxon>rosids</taxon>
        <taxon>fabids</taxon>
        <taxon>Malpighiales</taxon>
        <taxon>Erythroxylaceae</taxon>
        <taxon>Erythroxylum</taxon>
    </lineage>
</organism>
<dbReference type="PANTHER" id="PTHR34570:SF7">
    <property type="entry name" value="GENOME ASSEMBLY, CHROMOSOME: A08"/>
    <property type="match status" value="1"/>
</dbReference>
<sequence length="141" mass="15949">MGREVSNGSVNVIPSSIALLQERFRQLQKVKRMREERELLKMLGKEPKNMYVQAKRRESAGTRSLFQPELMIIQQPVSPPHVSLSLWPTLELPSKQTGLQFVESPTMVGSSPPKMAADKTNRHCDKLDDPVSDEIDTSLHL</sequence>
<gene>
    <name evidence="2" type="ORF">K2173_017938</name>
</gene>
<feature type="compositionally biased region" description="Acidic residues" evidence="1">
    <location>
        <begin position="130"/>
        <end position="141"/>
    </location>
</feature>
<accession>A0AAV8TU95</accession>
<feature type="region of interest" description="Disordered" evidence="1">
    <location>
        <begin position="104"/>
        <end position="141"/>
    </location>
</feature>
<evidence type="ECO:0000256" key="1">
    <source>
        <dbReference type="SAM" id="MobiDB-lite"/>
    </source>
</evidence>
<evidence type="ECO:0000313" key="2">
    <source>
        <dbReference type="EMBL" id="KAJ8770447.1"/>
    </source>
</evidence>
<comment type="caution">
    <text evidence="2">The sequence shown here is derived from an EMBL/GenBank/DDBJ whole genome shotgun (WGS) entry which is preliminary data.</text>
</comment>
<keyword evidence="3" id="KW-1185">Reference proteome</keyword>
<dbReference type="PANTHER" id="PTHR34570">
    <property type="entry name" value="OS03G0593100 PROTEIN"/>
    <property type="match status" value="1"/>
</dbReference>
<feature type="compositionally biased region" description="Basic and acidic residues" evidence="1">
    <location>
        <begin position="116"/>
        <end position="129"/>
    </location>
</feature>
<proteinExistence type="predicted"/>
<dbReference type="EMBL" id="JAIWQS010000003">
    <property type="protein sequence ID" value="KAJ8770447.1"/>
    <property type="molecule type" value="Genomic_DNA"/>
</dbReference>
<dbReference type="Proteomes" id="UP001159364">
    <property type="component" value="Linkage Group LG03"/>
</dbReference>
<protein>
    <submittedName>
        <fullName evidence="2">Uncharacterized protein</fullName>
    </submittedName>
</protein>
<reference evidence="2 3" key="1">
    <citation type="submission" date="2021-09" db="EMBL/GenBank/DDBJ databases">
        <title>Genomic insights and catalytic innovation underlie evolution of tropane alkaloids biosynthesis.</title>
        <authorList>
            <person name="Wang Y.-J."/>
            <person name="Tian T."/>
            <person name="Huang J.-P."/>
            <person name="Huang S.-X."/>
        </authorList>
    </citation>
    <scope>NUCLEOTIDE SEQUENCE [LARGE SCALE GENOMIC DNA]</scope>
    <source>
        <strain evidence="2">KIB-2018</strain>
        <tissue evidence="2">Leaf</tissue>
    </source>
</reference>
<dbReference type="AlphaFoldDB" id="A0AAV8TU95"/>
<name>A0AAV8TU95_9ROSI</name>
<evidence type="ECO:0000313" key="3">
    <source>
        <dbReference type="Proteomes" id="UP001159364"/>
    </source>
</evidence>